<gene>
    <name evidence="8 10" type="primary">dnaX</name>
    <name evidence="10" type="ORF">PI95_003820</name>
</gene>
<comment type="similarity">
    <text evidence="1 8">Belongs to the DnaX/STICHEL family.</text>
</comment>
<dbReference type="PANTHER" id="PTHR11669">
    <property type="entry name" value="REPLICATION FACTOR C / DNA POLYMERASE III GAMMA-TAU SUBUNIT"/>
    <property type="match status" value="1"/>
</dbReference>
<organism evidence="10 11">
    <name type="scientific">Hassallia byssoidea VB512170</name>
    <dbReference type="NCBI Taxonomy" id="1304833"/>
    <lineage>
        <taxon>Bacteria</taxon>
        <taxon>Bacillati</taxon>
        <taxon>Cyanobacteriota</taxon>
        <taxon>Cyanophyceae</taxon>
        <taxon>Nostocales</taxon>
        <taxon>Tolypothrichaceae</taxon>
        <taxon>Hassallia</taxon>
    </lineage>
</organism>
<keyword evidence="3 8" id="KW-0547">Nucleotide-binding</keyword>
<evidence type="ECO:0000256" key="7">
    <source>
        <dbReference type="ARBA" id="ARBA00049244"/>
    </source>
</evidence>
<reference evidence="10 11" key="1">
    <citation type="journal article" date="2015" name="Genome Announc.">
        <title>Draft Genome Sequence of Cyanobacterium Hassallia byssoidea Strain VB512170, Isolated from Monuments in India.</title>
        <authorList>
            <person name="Singh D."/>
            <person name="Chandrababunaidu M.M."/>
            <person name="Panda A."/>
            <person name="Sen D."/>
            <person name="Bhattacharyya S."/>
            <person name="Adhikary S.P."/>
            <person name="Tripathy S."/>
        </authorList>
    </citation>
    <scope>NUCLEOTIDE SEQUENCE [LARGE SCALE GENOMIC DNA]</scope>
    <source>
        <strain evidence="10 11">VB512170</strain>
    </source>
</reference>
<sequence length="428" mass="48151">MYQPIHLKYRPETLADLIGQEHIVRTLHNAIAQNKIAPAYLFAGARGTGKTSTARILAKSLNCHSANSPTTQPCGKCNSCRAIALSNSLDVTELDAASKSGVDSTRDIIEKLGFATVESRYKIVIIDECHALSSAAWQSLLKTIEQPPAHVVFILCTTEAHKVPDTISSRSHWFDFHTPSIQTIVFHLALIAEKEGIKVTESALRTIARSKNKHMRDCQTLLDQLSNLDTEITANWVWEITGLIPEYDLLTILENLGRGNAINSIKILKSNYEFGKSPFNIYTDLVRIFKDLLIAKASGGENLTEREDDTWKELVNIACTWEIKHIQSAISLVSSKYTLMRDNLAHLWLETTLIELAQIMETKTKEQPWANWKTIQDAINWSKEQLPHLSQSELEVHWNNLTPINGKKAPAWVQLVQKLQIESRLQTA</sequence>
<comment type="subunit">
    <text evidence="8">DNA polymerase III contains a core (composed of alpha, epsilon and theta chains) that associates with a tau subunit. This core dimerizes to form the POLIII' complex. PolIII' associates with the gamma complex (composed of gamma, delta, delta', psi and chi chains) and with the beta chain to form the complete DNA polymerase III complex.</text>
</comment>
<evidence type="ECO:0000256" key="4">
    <source>
        <dbReference type="ARBA" id="ARBA00022833"/>
    </source>
</evidence>
<dbReference type="PANTHER" id="PTHR11669:SF0">
    <property type="entry name" value="PROTEIN STICHEL-LIKE 2"/>
    <property type="match status" value="1"/>
</dbReference>
<dbReference type="Pfam" id="PF13177">
    <property type="entry name" value="DNA_pol3_delta2"/>
    <property type="match status" value="1"/>
</dbReference>
<dbReference type="GO" id="GO:0003887">
    <property type="term" value="F:DNA-directed DNA polymerase activity"/>
    <property type="evidence" value="ECO:0007669"/>
    <property type="project" value="UniProtKB-KW"/>
</dbReference>
<evidence type="ECO:0000256" key="5">
    <source>
        <dbReference type="ARBA" id="ARBA00022840"/>
    </source>
</evidence>
<comment type="catalytic activity">
    <reaction evidence="7 8">
        <text>DNA(n) + a 2'-deoxyribonucleoside 5'-triphosphate = DNA(n+1) + diphosphate</text>
        <dbReference type="Rhea" id="RHEA:22508"/>
        <dbReference type="Rhea" id="RHEA-COMP:17339"/>
        <dbReference type="Rhea" id="RHEA-COMP:17340"/>
        <dbReference type="ChEBI" id="CHEBI:33019"/>
        <dbReference type="ChEBI" id="CHEBI:61560"/>
        <dbReference type="ChEBI" id="CHEBI:173112"/>
        <dbReference type="EC" id="2.7.7.7"/>
    </reaction>
</comment>
<keyword evidence="8" id="KW-0235">DNA replication</keyword>
<dbReference type="Proteomes" id="UP000031549">
    <property type="component" value="Unassembled WGS sequence"/>
</dbReference>
<evidence type="ECO:0000256" key="2">
    <source>
        <dbReference type="ARBA" id="ARBA00022723"/>
    </source>
</evidence>
<evidence type="ECO:0000256" key="1">
    <source>
        <dbReference type="ARBA" id="ARBA00006360"/>
    </source>
</evidence>
<dbReference type="InterPro" id="IPR045085">
    <property type="entry name" value="HLD_clamp_pol_III_gamma_tau"/>
</dbReference>
<evidence type="ECO:0000259" key="9">
    <source>
        <dbReference type="SMART" id="SM00382"/>
    </source>
</evidence>
<feature type="domain" description="AAA+ ATPase" evidence="9">
    <location>
        <begin position="36"/>
        <end position="183"/>
    </location>
</feature>
<dbReference type="SMART" id="SM00382">
    <property type="entry name" value="AAA"/>
    <property type="match status" value="1"/>
</dbReference>
<dbReference type="InterPro" id="IPR050238">
    <property type="entry name" value="DNA_Rep/Repair_Clamp_Loader"/>
</dbReference>
<evidence type="ECO:0000256" key="6">
    <source>
        <dbReference type="ARBA" id="ARBA00022932"/>
    </source>
</evidence>
<dbReference type="GO" id="GO:0005524">
    <property type="term" value="F:ATP binding"/>
    <property type="evidence" value="ECO:0007669"/>
    <property type="project" value="UniProtKB-KW"/>
</dbReference>
<proteinExistence type="inferred from homology"/>
<dbReference type="InterPro" id="IPR012763">
    <property type="entry name" value="DNA_pol_III_sug/sutau_N"/>
</dbReference>
<dbReference type="SUPFAM" id="SSF52540">
    <property type="entry name" value="P-loop containing nucleoside triphosphate hydrolases"/>
    <property type="match status" value="1"/>
</dbReference>
<dbReference type="SUPFAM" id="SSF48019">
    <property type="entry name" value="post-AAA+ oligomerization domain-like"/>
    <property type="match status" value="1"/>
</dbReference>
<dbReference type="CDD" id="cd00009">
    <property type="entry name" value="AAA"/>
    <property type="match status" value="1"/>
</dbReference>
<dbReference type="FunFam" id="3.40.50.300:FF:000014">
    <property type="entry name" value="DNA polymerase III subunit gamma/tau"/>
    <property type="match status" value="1"/>
</dbReference>
<dbReference type="Gene3D" id="1.10.8.60">
    <property type="match status" value="1"/>
</dbReference>
<protein>
    <recommendedName>
        <fullName evidence="8">DNA polymerase III subunit gamma/tau</fullName>
        <ecNumber evidence="8">2.7.7.7</ecNumber>
    </recommendedName>
</protein>
<accession>A0A846H3E6</accession>
<dbReference type="GO" id="GO:0046872">
    <property type="term" value="F:metal ion binding"/>
    <property type="evidence" value="ECO:0007669"/>
    <property type="project" value="UniProtKB-KW"/>
</dbReference>
<dbReference type="Gene3D" id="1.20.272.10">
    <property type="match status" value="1"/>
</dbReference>
<keyword evidence="8 10" id="KW-0808">Transferase</keyword>
<dbReference type="InterPro" id="IPR008921">
    <property type="entry name" value="DNA_pol3_clamp-load_cplx_C"/>
</dbReference>
<comment type="caution">
    <text evidence="10">The sequence shown here is derived from an EMBL/GenBank/DDBJ whole genome shotgun (WGS) entry which is preliminary data.</text>
</comment>
<dbReference type="EC" id="2.7.7.7" evidence="8"/>
<keyword evidence="11" id="KW-1185">Reference proteome</keyword>
<dbReference type="InterPro" id="IPR003593">
    <property type="entry name" value="AAA+_ATPase"/>
</dbReference>
<dbReference type="GO" id="GO:0006261">
    <property type="term" value="P:DNA-templated DNA replication"/>
    <property type="evidence" value="ECO:0007669"/>
    <property type="project" value="TreeGrafter"/>
</dbReference>
<dbReference type="InterPro" id="IPR027417">
    <property type="entry name" value="P-loop_NTPase"/>
</dbReference>
<dbReference type="Gene3D" id="3.40.50.300">
    <property type="entry name" value="P-loop containing nucleotide triphosphate hydrolases"/>
    <property type="match status" value="1"/>
</dbReference>
<keyword evidence="2" id="KW-0479">Metal-binding</keyword>
<dbReference type="Pfam" id="PF22608">
    <property type="entry name" value="DNAX_ATPase_lid"/>
    <property type="match status" value="1"/>
</dbReference>
<keyword evidence="4" id="KW-0862">Zinc</keyword>
<keyword evidence="6 8" id="KW-0239">DNA-directed DNA polymerase</keyword>
<dbReference type="RefSeq" id="WP_039744557.1">
    <property type="nucleotide sequence ID" value="NZ_JTCM02000005.1"/>
</dbReference>
<keyword evidence="8 10" id="KW-0548">Nucleotidyltransferase</keyword>
<dbReference type="GO" id="GO:0009360">
    <property type="term" value="C:DNA polymerase III complex"/>
    <property type="evidence" value="ECO:0007669"/>
    <property type="project" value="InterPro"/>
</dbReference>
<dbReference type="EMBL" id="JTCM02000005">
    <property type="protein sequence ID" value="NEU71735.1"/>
    <property type="molecule type" value="Genomic_DNA"/>
</dbReference>
<evidence type="ECO:0000313" key="11">
    <source>
        <dbReference type="Proteomes" id="UP000031549"/>
    </source>
</evidence>
<dbReference type="GO" id="GO:0003677">
    <property type="term" value="F:DNA binding"/>
    <property type="evidence" value="ECO:0007669"/>
    <property type="project" value="InterPro"/>
</dbReference>
<evidence type="ECO:0000256" key="3">
    <source>
        <dbReference type="ARBA" id="ARBA00022741"/>
    </source>
</evidence>
<evidence type="ECO:0000256" key="8">
    <source>
        <dbReference type="RuleBase" id="RU364063"/>
    </source>
</evidence>
<evidence type="ECO:0000313" key="10">
    <source>
        <dbReference type="EMBL" id="NEU71735.1"/>
    </source>
</evidence>
<keyword evidence="5 8" id="KW-0067">ATP-binding</keyword>
<name>A0A846H3E6_9CYAN</name>
<dbReference type="NCBIfam" id="TIGR02397">
    <property type="entry name" value="dnaX_nterm"/>
    <property type="match status" value="1"/>
</dbReference>
<dbReference type="AlphaFoldDB" id="A0A846H3E6"/>
<comment type="function">
    <text evidence="8">DNA polymerase III is a complex, multichain enzyme responsible for most of the replicative synthesis in bacteria. This DNA polymerase also exhibits 3' to 5' exonuclease activity.</text>
</comment>